<dbReference type="GO" id="GO:0016020">
    <property type="term" value="C:membrane"/>
    <property type="evidence" value="ECO:0007669"/>
    <property type="project" value="UniProtKB-SubCell"/>
</dbReference>
<keyword evidence="10" id="KW-1185">Reference proteome</keyword>
<keyword evidence="3 7" id="KW-1133">Transmembrane helix</keyword>
<keyword evidence="2 7" id="KW-0812">Transmembrane</keyword>
<sequence length="641" mass="72493">MRRSNRLAQARLAASVETPWLFTKPSPKALQVFSTPELFNMILLAVDDMPTLIASVPLVCRSWKQHVDSSLELNRALFFVSDRETTMSDEDAASHFRVNPLLCEHFGPLVESPATFDLGPPGFQSPMDKFDYILRDAVNIHHIQMLRLSIAGRDTKGLKERFAHKDASWRRMLISQPPARKIGYRCSPGNLPETDGMERFIVPEGLRMGQLWDSIYHTLWTPCQGKVIKRSIQMSYRLGSHDNPIWSRTAPRWRRGLLVDVEFVFSVIQTHLSPGGKGDEELKKWDERQASTAPTYRSGGYDESNILASIGEDRVSFRDWYEWRRVNGTKTILVGWIMYTTQIWMIKASICTFYLRLTAGLEGYKIRILIGLGIIVASYIAAIFIILFTCMPFEKHWQIYPDPGNLCMPAVNRVVIYTCLALNIFSDLYLFLIPVPMFWAAKLPPAKKWGLTVLFSGGIIIIVFGVLRCVSILKDDSEGPREGTNWALRESFVAVAVTNLPMTWGWLKVQLRPFLGSFLSTPRTKATGYRRTGNGGGSVKLDDMSASGRWRDQQKQKDKSLSSSQQNITPGGLTFLFETDSNEEDSIRPMSHGSRGIVMQVELKVSSERKPQIEGDIKVSETPPVPDSFSPPDDPDFVKLK</sequence>
<evidence type="ECO:0000256" key="7">
    <source>
        <dbReference type="SAM" id="Phobius"/>
    </source>
</evidence>
<feature type="compositionally biased region" description="Basic and acidic residues" evidence="6">
    <location>
        <begin position="606"/>
        <end position="619"/>
    </location>
</feature>
<dbReference type="Pfam" id="PF20684">
    <property type="entry name" value="Fung_rhodopsin"/>
    <property type="match status" value="1"/>
</dbReference>
<evidence type="ECO:0000313" key="9">
    <source>
        <dbReference type="EMBL" id="CAH0018803.1"/>
    </source>
</evidence>
<keyword evidence="4 7" id="KW-0472">Membrane</keyword>
<feature type="domain" description="Rhodopsin" evidence="8">
    <location>
        <begin position="333"/>
        <end position="507"/>
    </location>
</feature>
<dbReference type="InterPro" id="IPR049326">
    <property type="entry name" value="Rhodopsin_dom_fungi"/>
</dbReference>
<evidence type="ECO:0000259" key="8">
    <source>
        <dbReference type="Pfam" id="PF20684"/>
    </source>
</evidence>
<dbReference type="PANTHER" id="PTHR33048">
    <property type="entry name" value="PTH11-LIKE INTEGRAL MEMBRANE PROTEIN (AFU_ORTHOLOGUE AFUA_5G11245)"/>
    <property type="match status" value="1"/>
</dbReference>
<evidence type="ECO:0000313" key="10">
    <source>
        <dbReference type="Proteomes" id="UP000696573"/>
    </source>
</evidence>
<gene>
    <name evidence="9" type="ORF">CRHIZ90672A_00005428</name>
</gene>
<feature type="region of interest" description="Disordered" evidence="6">
    <location>
        <begin position="525"/>
        <end position="575"/>
    </location>
</feature>
<feature type="transmembrane region" description="Helical" evidence="7">
    <location>
        <begin position="333"/>
        <end position="356"/>
    </location>
</feature>
<comment type="subcellular location">
    <subcellularLocation>
        <location evidence="1">Membrane</location>
        <topology evidence="1">Multi-pass membrane protein</topology>
    </subcellularLocation>
</comment>
<organism evidence="9 10">
    <name type="scientific">Clonostachys rhizophaga</name>
    <dbReference type="NCBI Taxonomy" id="160324"/>
    <lineage>
        <taxon>Eukaryota</taxon>
        <taxon>Fungi</taxon>
        <taxon>Dikarya</taxon>
        <taxon>Ascomycota</taxon>
        <taxon>Pezizomycotina</taxon>
        <taxon>Sordariomycetes</taxon>
        <taxon>Hypocreomycetidae</taxon>
        <taxon>Hypocreales</taxon>
        <taxon>Bionectriaceae</taxon>
        <taxon>Clonostachys</taxon>
    </lineage>
</organism>
<dbReference type="AlphaFoldDB" id="A0A9N9YH96"/>
<feature type="compositionally biased region" description="Basic and acidic residues" evidence="6">
    <location>
        <begin position="549"/>
        <end position="560"/>
    </location>
</feature>
<protein>
    <recommendedName>
        <fullName evidence="8">Rhodopsin domain-containing protein</fullName>
    </recommendedName>
</protein>
<evidence type="ECO:0000256" key="2">
    <source>
        <dbReference type="ARBA" id="ARBA00022692"/>
    </source>
</evidence>
<feature type="transmembrane region" description="Helical" evidence="7">
    <location>
        <begin position="368"/>
        <end position="393"/>
    </location>
</feature>
<feature type="transmembrane region" description="Helical" evidence="7">
    <location>
        <begin position="449"/>
        <end position="467"/>
    </location>
</feature>
<name>A0A9N9YH96_9HYPO</name>
<evidence type="ECO:0000256" key="4">
    <source>
        <dbReference type="ARBA" id="ARBA00023136"/>
    </source>
</evidence>
<evidence type="ECO:0000256" key="1">
    <source>
        <dbReference type="ARBA" id="ARBA00004141"/>
    </source>
</evidence>
<dbReference type="InterPro" id="IPR052337">
    <property type="entry name" value="SAT4-like"/>
</dbReference>
<evidence type="ECO:0000256" key="3">
    <source>
        <dbReference type="ARBA" id="ARBA00022989"/>
    </source>
</evidence>
<dbReference type="EMBL" id="CABFNQ020000544">
    <property type="protein sequence ID" value="CAH0018803.1"/>
    <property type="molecule type" value="Genomic_DNA"/>
</dbReference>
<feature type="region of interest" description="Disordered" evidence="6">
    <location>
        <begin position="606"/>
        <end position="641"/>
    </location>
</feature>
<feature type="transmembrane region" description="Helical" evidence="7">
    <location>
        <begin position="414"/>
        <end position="437"/>
    </location>
</feature>
<comment type="similarity">
    <text evidence="5">Belongs to the SAT4 family.</text>
</comment>
<comment type="caution">
    <text evidence="9">The sequence shown here is derived from an EMBL/GenBank/DDBJ whole genome shotgun (WGS) entry which is preliminary data.</text>
</comment>
<reference evidence="9" key="1">
    <citation type="submission" date="2021-10" db="EMBL/GenBank/DDBJ databases">
        <authorList>
            <person name="Piombo E."/>
        </authorList>
    </citation>
    <scope>NUCLEOTIDE SEQUENCE</scope>
</reference>
<dbReference type="PANTHER" id="PTHR33048:SF2">
    <property type="entry name" value="SRPK"/>
    <property type="match status" value="1"/>
</dbReference>
<dbReference type="OrthoDB" id="3800738at2759"/>
<evidence type="ECO:0000256" key="5">
    <source>
        <dbReference type="ARBA" id="ARBA00038359"/>
    </source>
</evidence>
<proteinExistence type="inferred from homology"/>
<accession>A0A9N9YH96</accession>
<dbReference type="Proteomes" id="UP000696573">
    <property type="component" value="Unassembled WGS sequence"/>
</dbReference>
<evidence type="ECO:0000256" key="6">
    <source>
        <dbReference type="SAM" id="MobiDB-lite"/>
    </source>
</evidence>